<accession>A0A0C3K2U3</accession>
<keyword evidence="1" id="KW-0472">Membrane</keyword>
<dbReference type="EMBL" id="KN823847">
    <property type="protein sequence ID" value="KIO15738.1"/>
    <property type="molecule type" value="Genomic_DNA"/>
</dbReference>
<keyword evidence="3" id="KW-1185">Reference proteome</keyword>
<gene>
    <name evidence="2" type="ORF">M407DRAFT_236165</name>
</gene>
<reference evidence="3" key="2">
    <citation type="submission" date="2015-01" db="EMBL/GenBank/DDBJ databases">
        <title>Evolutionary Origins and Diversification of the Mycorrhizal Mutualists.</title>
        <authorList>
            <consortium name="DOE Joint Genome Institute"/>
            <consortium name="Mycorrhizal Genomics Consortium"/>
            <person name="Kohler A."/>
            <person name="Kuo A."/>
            <person name="Nagy L.G."/>
            <person name="Floudas D."/>
            <person name="Copeland A."/>
            <person name="Barry K.W."/>
            <person name="Cichocki N."/>
            <person name="Veneault-Fourrey C."/>
            <person name="LaButti K."/>
            <person name="Lindquist E.A."/>
            <person name="Lipzen A."/>
            <person name="Lundell T."/>
            <person name="Morin E."/>
            <person name="Murat C."/>
            <person name="Riley R."/>
            <person name="Ohm R."/>
            <person name="Sun H."/>
            <person name="Tunlid A."/>
            <person name="Henrissat B."/>
            <person name="Grigoriev I.V."/>
            <person name="Hibbett D.S."/>
            <person name="Martin F."/>
        </authorList>
    </citation>
    <scope>NUCLEOTIDE SEQUENCE [LARGE SCALE GENOMIC DNA]</scope>
    <source>
        <strain evidence="3">MUT 4182</strain>
    </source>
</reference>
<proteinExistence type="predicted"/>
<reference evidence="2 3" key="1">
    <citation type="submission" date="2014-04" db="EMBL/GenBank/DDBJ databases">
        <authorList>
            <consortium name="DOE Joint Genome Institute"/>
            <person name="Kuo A."/>
            <person name="Girlanda M."/>
            <person name="Perotto S."/>
            <person name="Kohler A."/>
            <person name="Nagy L.G."/>
            <person name="Floudas D."/>
            <person name="Copeland A."/>
            <person name="Barry K.W."/>
            <person name="Cichocki N."/>
            <person name="Veneault-Fourrey C."/>
            <person name="LaButti K."/>
            <person name="Lindquist E.A."/>
            <person name="Lipzen A."/>
            <person name="Lundell T."/>
            <person name="Morin E."/>
            <person name="Murat C."/>
            <person name="Sun H."/>
            <person name="Tunlid A."/>
            <person name="Henrissat B."/>
            <person name="Grigoriev I.V."/>
            <person name="Hibbett D.S."/>
            <person name="Martin F."/>
            <person name="Nordberg H.P."/>
            <person name="Cantor M.N."/>
            <person name="Hua S.X."/>
        </authorList>
    </citation>
    <scope>NUCLEOTIDE SEQUENCE [LARGE SCALE GENOMIC DNA]</scope>
    <source>
        <strain evidence="2 3">MUT 4182</strain>
    </source>
</reference>
<evidence type="ECO:0000256" key="1">
    <source>
        <dbReference type="SAM" id="Phobius"/>
    </source>
</evidence>
<keyword evidence="1" id="KW-0812">Transmembrane</keyword>
<name>A0A0C3K2U3_9AGAM</name>
<feature type="transmembrane region" description="Helical" evidence="1">
    <location>
        <begin position="72"/>
        <end position="95"/>
    </location>
</feature>
<evidence type="ECO:0000313" key="3">
    <source>
        <dbReference type="Proteomes" id="UP000054248"/>
    </source>
</evidence>
<dbReference type="Proteomes" id="UP000054248">
    <property type="component" value="Unassembled WGS sequence"/>
</dbReference>
<evidence type="ECO:0000313" key="2">
    <source>
        <dbReference type="EMBL" id="KIO15738.1"/>
    </source>
</evidence>
<dbReference type="HOGENOM" id="CLU_1760155_0_0_1"/>
<protein>
    <submittedName>
        <fullName evidence="2">Uncharacterized protein</fullName>
    </submittedName>
</protein>
<sequence length="148" mass="16096">MLSTSGAEALRDRMASNVSAAEVKGGPFSGERNDWRCGRVYGDVEKADTPTRCESNKDYLGKSPTVCGLRGYVFLCNFSLAFVFLIAGVVHGWWYRSAEFRVPASAIPSADPVPIADVRRSFVFTDIFVSSDPGGTELESGFLRRTAA</sequence>
<dbReference type="AlphaFoldDB" id="A0A0C3K2U3"/>
<organism evidence="2 3">
    <name type="scientific">Tulasnella calospora MUT 4182</name>
    <dbReference type="NCBI Taxonomy" id="1051891"/>
    <lineage>
        <taxon>Eukaryota</taxon>
        <taxon>Fungi</taxon>
        <taxon>Dikarya</taxon>
        <taxon>Basidiomycota</taxon>
        <taxon>Agaricomycotina</taxon>
        <taxon>Agaricomycetes</taxon>
        <taxon>Cantharellales</taxon>
        <taxon>Tulasnellaceae</taxon>
        <taxon>Tulasnella</taxon>
    </lineage>
</organism>
<keyword evidence="1" id="KW-1133">Transmembrane helix</keyword>